<reference evidence="1 2" key="1">
    <citation type="submission" date="2020-09" db="EMBL/GenBank/DDBJ databases">
        <title>De no assembly of potato wild relative species, Solanum commersonii.</title>
        <authorList>
            <person name="Cho K."/>
        </authorList>
    </citation>
    <scope>NUCLEOTIDE SEQUENCE [LARGE SCALE GENOMIC DNA]</scope>
    <source>
        <strain evidence="1">LZ3.2</strain>
        <tissue evidence="1">Leaf</tissue>
    </source>
</reference>
<protein>
    <submittedName>
        <fullName evidence="1">Uncharacterized protein</fullName>
    </submittedName>
</protein>
<name>A0A9J5XA75_SOLCO</name>
<evidence type="ECO:0000313" key="1">
    <source>
        <dbReference type="EMBL" id="KAG5585235.1"/>
    </source>
</evidence>
<dbReference type="AlphaFoldDB" id="A0A9J5XA75"/>
<evidence type="ECO:0000313" key="2">
    <source>
        <dbReference type="Proteomes" id="UP000824120"/>
    </source>
</evidence>
<dbReference type="Proteomes" id="UP000824120">
    <property type="component" value="Chromosome 9"/>
</dbReference>
<comment type="caution">
    <text evidence="1">The sequence shown here is derived from an EMBL/GenBank/DDBJ whole genome shotgun (WGS) entry which is preliminary data.</text>
</comment>
<proteinExistence type="predicted"/>
<gene>
    <name evidence="1" type="ORF">H5410_045669</name>
</gene>
<feature type="non-terminal residue" evidence="1">
    <location>
        <position position="215"/>
    </location>
</feature>
<keyword evidence="2" id="KW-1185">Reference proteome</keyword>
<sequence>CVAERPTTSPNVPVCLTLKKKVRPASKEISWRIAKQFREASPYCPMIQNAKMLKAKSQKTRFKGFQLQEIGSGSSRIFILDVFNDFIYRTHLMCFWLAQERGRKTKATKLIAGGIGSTWVQLKRVNPSPSPTHSARESEWAKAEAVLKAATQCSRETELIRGTAPLGLDPNLFGWVILLLYDRRHLNLKLCLDYANIMTPLLRPVGVPIFRRLNS</sequence>
<dbReference type="EMBL" id="JACXVP010000009">
    <property type="protein sequence ID" value="KAG5585235.1"/>
    <property type="molecule type" value="Genomic_DNA"/>
</dbReference>
<organism evidence="1 2">
    <name type="scientific">Solanum commersonii</name>
    <name type="common">Commerson's wild potato</name>
    <name type="synonym">Commerson's nightshade</name>
    <dbReference type="NCBI Taxonomy" id="4109"/>
    <lineage>
        <taxon>Eukaryota</taxon>
        <taxon>Viridiplantae</taxon>
        <taxon>Streptophyta</taxon>
        <taxon>Embryophyta</taxon>
        <taxon>Tracheophyta</taxon>
        <taxon>Spermatophyta</taxon>
        <taxon>Magnoliopsida</taxon>
        <taxon>eudicotyledons</taxon>
        <taxon>Gunneridae</taxon>
        <taxon>Pentapetalae</taxon>
        <taxon>asterids</taxon>
        <taxon>lamiids</taxon>
        <taxon>Solanales</taxon>
        <taxon>Solanaceae</taxon>
        <taxon>Solanoideae</taxon>
        <taxon>Solaneae</taxon>
        <taxon>Solanum</taxon>
    </lineage>
</organism>
<accession>A0A9J5XA75</accession>